<accession>A0A439D1J6</accession>
<dbReference type="EMBL" id="RYZI01000206">
    <property type="protein sequence ID" value="RWA08319.1"/>
    <property type="molecule type" value="Genomic_DNA"/>
</dbReference>
<keyword evidence="1" id="KW-0175">Coiled coil</keyword>
<name>A0A439D1J6_9PEZI</name>
<comment type="caution">
    <text evidence="2">The sequence shown here is derived from an EMBL/GenBank/DDBJ whole genome shotgun (WGS) entry which is preliminary data.</text>
</comment>
<feature type="coiled-coil region" evidence="1">
    <location>
        <begin position="20"/>
        <end position="54"/>
    </location>
</feature>
<dbReference type="AlphaFoldDB" id="A0A439D1J6"/>
<keyword evidence="3" id="KW-1185">Reference proteome</keyword>
<gene>
    <name evidence="2" type="ORF">EKO27_g6773</name>
</gene>
<sequence>ESYATIGDRNREIAQPTVKLGRATEENGELRGQVAALTEEMHGLHDDLRQARGRPRCRGTVQGRRPE</sequence>
<dbReference type="Proteomes" id="UP000286045">
    <property type="component" value="Unassembled WGS sequence"/>
</dbReference>
<feature type="non-terminal residue" evidence="2">
    <location>
        <position position="1"/>
    </location>
</feature>
<evidence type="ECO:0000256" key="1">
    <source>
        <dbReference type="SAM" id="Coils"/>
    </source>
</evidence>
<evidence type="ECO:0000313" key="2">
    <source>
        <dbReference type="EMBL" id="RWA08319.1"/>
    </source>
</evidence>
<organism evidence="2 3">
    <name type="scientific">Xylaria grammica</name>
    <dbReference type="NCBI Taxonomy" id="363999"/>
    <lineage>
        <taxon>Eukaryota</taxon>
        <taxon>Fungi</taxon>
        <taxon>Dikarya</taxon>
        <taxon>Ascomycota</taxon>
        <taxon>Pezizomycotina</taxon>
        <taxon>Sordariomycetes</taxon>
        <taxon>Xylariomycetidae</taxon>
        <taxon>Xylariales</taxon>
        <taxon>Xylariaceae</taxon>
        <taxon>Xylaria</taxon>
    </lineage>
</organism>
<proteinExistence type="predicted"/>
<evidence type="ECO:0000313" key="3">
    <source>
        <dbReference type="Proteomes" id="UP000286045"/>
    </source>
</evidence>
<reference evidence="2 3" key="1">
    <citation type="submission" date="2018-12" db="EMBL/GenBank/DDBJ databases">
        <title>Draft genome sequence of Xylaria grammica IHI A82.</title>
        <authorList>
            <person name="Buettner E."/>
            <person name="Kellner H."/>
        </authorList>
    </citation>
    <scope>NUCLEOTIDE SEQUENCE [LARGE SCALE GENOMIC DNA]</scope>
    <source>
        <strain evidence="2 3">IHI A82</strain>
    </source>
</reference>
<protein>
    <submittedName>
        <fullName evidence="2">Uncharacterized protein</fullName>
    </submittedName>
</protein>